<evidence type="ECO:0000313" key="1">
    <source>
        <dbReference type="EMBL" id="MEF2255149.1"/>
    </source>
</evidence>
<dbReference type="EMBL" id="JAZHOV010000004">
    <property type="protein sequence ID" value="MEF2255149.1"/>
    <property type="molecule type" value="Genomic_DNA"/>
</dbReference>
<sequence length="55" mass="6099">MLTTVRPDVGVRVKAEASTQLSQCVELGVDCALLILKSLRGRIERVPQPRGIRIR</sequence>
<protein>
    <submittedName>
        <fullName evidence="1">Uncharacterized protein</fullName>
    </submittedName>
</protein>
<evidence type="ECO:0000313" key="2">
    <source>
        <dbReference type="Proteomes" id="UP001351900"/>
    </source>
</evidence>
<reference evidence="1 2" key="1">
    <citation type="submission" date="2024-01" db="EMBL/GenBank/DDBJ databases">
        <title>the genome sequence of strain Microbacterium schleiferi NBRC 15075.</title>
        <authorList>
            <person name="Ding Y."/>
            <person name="Zhang G."/>
        </authorList>
    </citation>
    <scope>NUCLEOTIDE SEQUENCE [LARGE SCALE GENOMIC DNA]</scope>
    <source>
        <strain evidence="1 2">NBRC 15075</strain>
    </source>
</reference>
<dbReference type="RefSeq" id="WP_331791610.1">
    <property type="nucleotide sequence ID" value="NZ_BAAAUO010000012.1"/>
</dbReference>
<name>A0ABU7V634_9MICO</name>
<proteinExistence type="predicted"/>
<accession>A0ABU7V634</accession>
<dbReference type="Proteomes" id="UP001351900">
    <property type="component" value="Unassembled WGS sequence"/>
</dbReference>
<organism evidence="1 2">
    <name type="scientific">Microbacterium schleiferi</name>
    <dbReference type="NCBI Taxonomy" id="69362"/>
    <lineage>
        <taxon>Bacteria</taxon>
        <taxon>Bacillati</taxon>
        <taxon>Actinomycetota</taxon>
        <taxon>Actinomycetes</taxon>
        <taxon>Micrococcales</taxon>
        <taxon>Microbacteriaceae</taxon>
        <taxon>Microbacterium</taxon>
    </lineage>
</organism>
<keyword evidence="2" id="KW-1185">Reference proteome</keyword>
<gene>
    <name evidence="1" type="ORF">V2V91_08375</name>
</gene>
<comment type="caution">
    <text evidence="1">The sequence shown here is derived from an EMBL/GenBank/DDBJ whole genome shotgun (WGS) entry which is preliminary data.</text>
</comment>